<dbReference type="InterPro" id="IPR011008">
    <property type="entry name" value="Dimeric_a/b-barrel"/>
</dbReference>
<dbReference type="SUPFAM" id="SSF54909">
    <property type="entry name" value="Dimeric alpha+beta barrel"/>
    <property type="match status" value="1"/>
</dbReference>
<feature type="domain" description="YCII-related" evidence="2">
    <location>
        <begin position="8"/>
        <end position="82"/>
    </location>
</feature>
<name>A0A838AEC5_9PSEU</name>
<sequence length="91" mass="10227">MAWFLVEIEYVQDKLAEVRPRHREFLSDLAERGRVAVAGPLADDTGGIMLVQAEDLDDLHTVIDADPYHVEGAIARRSVREYKPVLGAWVP</sequence>
<dbReference type="InterPro" id="IPR005545">
    <property type="entry name" value="YCII"/>
</dbReference>
<comment type="caution">
    <text evidence="3">The sequence shown here is derived from an EMBL/GenBank/DDBJ whole genome shotgun (WGS) entry which is preliminary data.</text>
</comment>
<dbReference type="Pfam" id="PF03795">
    <property type="entry name" value="YCII"/>
    <property type="match status" value="1"/>
</dbReference>
<dbReference type="PANTHER" id="PTHR37828">
    <property type="entry name" value="GSR2449 PROTEIN"/>
    <property type="match status" value="1"/>
</dbReference>
<gene>
    <name evidence="3" type="ORF">H0B56_18610</name>
</gene>
<protein>
    <recommendedName>
        <fullName evidence="2">YCII-related domain-containing protein</fullName>
    </recommendedName>
</protein>
<dbReference type="AlphaFoldDB" id="A0A838AEC5"/>
<dbReference type="RefSeq" id="WP_180894375.1">
    <property type="nucleotide sequence ID" value="NZ_JACCKD010000007.1"/>
</dbReference>
<reference evidence="3 4" key="1">
    <citation type="submission" date="2020-07" db="EMBL/GenBank/DDBJ databases">
        <title>Genome of Haloechinothrix sp.</title>
        <authorList>
            <person name="Tang S.-K."/>
            <person name="Yang L."/>
            <person name="Zhu W.-Y."/>
        </authorList>
    </citation>
    <scope>NUCLEOTIDE SEQUENCE [LARGE SCALE GENOMIC DNA]</scope>
    <source>
        <strain evidence="3 4">YIM 98757</strain>
    </source>
</reference>
<organism evidence="3 4">
    <name type="scientific">Haloechinothrix aidingensis</name>
    <dbReference type="NCBI Taxonomy" id="2752311"/>
    <lineage>
        <taxon>Bacteria</taxon>
        <taxon>Bacillati</taxon>
        <taxon>Actinomycetota</taxon>
        <taxon>Actinomycetes</taxon>
        <taxon>Pseudonocardiales</taxon>
        <taxon>Pseudonocardiaceae</taxon>
        <taxon>Haloechinothrix</taxon>
    </lineage>
</organism>
<proteinExistence type="inferred from homology"/>
<evidence type="ECO:0000256" key="1">
    <source>
        <dbReference type="ARBA" id="ARBA00007689"/>
    </source>
</evidence>
<dbReference type="Proteomes" id="UP000582974">
    <property type="component" value="Unassembled WGS sequence"/>
</dbReference>
<evidence type="ECO:0000313" key="3">
    <source>
        <dbReference type="EMBL" id="MBA0127561.1"/>
    </source>
</evidence>
<dbReference type="EMBL" id="JACCKD010000007">
    <property type="protein sequence ID" value="MBA0127561.1"/>
    <property type="molecule type" value="Genomic_DNA"/>
</dbReference>
<dbReference type="Gene3D" id="3.30.70.1060">
    <property type="entry name" value="Dimeric alpha+beta barrel"/>
    <property type="match status" value="1"/>
</dbReference>
<keyword evidence="4" id="KW-1185">Reference proteome</keyword>
<dbReference type="PANTHER" id="PTHR37828:SF1">
    <property type="entry name" value="YCII-RELATED DOMAIN-CONTAINING PROTEIN"/>
    <property type="match status" value="1"/>
</dbReference>
<evidence type="ECO:0000313" key="4">
    <source>
        <dbReference type="Proteomes" id="UP000582974"/>
    </source>
</evidence>
<evidence type="ECO:0000259" key="2">
    <source>
        <dbReference type="Pfam" id="PF03795"/>
    </source>
</evidence>
<accession>A0A838AEC5</accession>
<comment type="similarity">
    <text evidence="1">Belongs to the YciI family.</text>
</comment>